<evidence type="ECO:0008006" key="3">
    <source>
        <dbReference type="Google" id="ProtNLM"/>
    </source>
</evidence>
<gene>
    <name evidence="1" type="ORF">RF11_04244</name>
</gene>
<proteinExistence type="predicted"/>
<accession>A0A0C2MLK1</accession>
<keyword evidence="2" id="KW-1185">Reference proteome</keyword>
<dbReference type="OrthoDB" id="3066195at2759"/>
<dbReference type="AlphaFoldDB" id="A0A0C2MLK1"/>
<dbReference type="EMBL" id="JWZT01002968">
    <property type="protein sequence ID" value="KII68076.1"/>
    <property type="molecule type" value="Genomic_DNA"/>
</dbReference>
<organism evidence="1 2">
    <name type="scientific">Thelohanellus kitauei</name>
    <name type="common">Myxosporean</name>
    <dbReference type="NCBI Taxonomy" id="669202"/>
    <lineage>
        <taxon>Eukaryota</taxon>
        <taxon>Metazoa</taxon>
        <taxon>Cnidaria</taxon>
        <taxon>Myxozoa</taxon>
        <taxon>Myxosporea</taxon>
        <taxon>Bivalvulida</taxon>
        <taxon>Platysporina</taxon>
        <taxon>Myxobolidae</taxon>
        <taxon>Thelohanellus</taxon>
    </lineage>
</organism>
<evidence type="ECO:0000313" key="2">
    <source>
        <dbReference type="Proteomes" id="UP000031668"/>
    </source>
</evidence>
<dbReference type="Proteomes" id="UP000031668">
    <property type="component" value="Unassembled WGS sequence"/>
</dbReference>
<comment type="caution">
    <text evidence="1">The sequence shown here is derived from an EMBL/GenBank/DDBJ whole genome shotgun (WGS) entry which is preliminary data.</text>
</comment>
<name>A0A0C2MLK1_THEKT</name>
<sequence length="306" mass="34618">MGYADKQGIGLRSRENLRKWHSQQLDAIEAAINEKEQRFSLAAAIISKKFYLTGRADAHQRLHGKRWSGNKRLSCPYSSRFIADDIFNLFIQEILCLHEKANRRRVSGKLKVVDDGDIFEKMFGTWPVQLGQKGRSVRETVEDENEEINAEEEVGSFENDQSVGTKIRRVRMSSIATASSCKFSLKIFNFVIVFLGKLWGITANAKYPQLPLSKATSLGHHYWRCCKREQYVCRATLRTNGHRVVSQDLEHTNFGNGSQALTRTAIGQMKEQISKEIATPSSGQASLMVTLDDHVLVVLPKQSTLN</sequence>
<evidence type="ECO:0000313" key="1">
    <source>
        <dbReference type="EMBL" id="KII68076.1"/>
    </source>
</evidence>
<protein>
    <recommendedName>
        <fullName evidence="3">FLYWCH-type domain-containing protein</fullName>
    </recommendedName>
</protein>
<reference evidence="1 2" key="1">
    <citation type="journal article" date="2014" name="Genome Biol. Evol.">
        <title>The genome of the myxosporean Thelohanellus kitauei shows adaptations to nutrient acquisition within its fish host.</title>
        <authorList>
            <person name="Yang Y."/>
            <person name="Xiong J."/>
            <person name="Zhou Z."/>
            <person name="Huo F."/>
            <person name="Miao W."/>
            <person name="Ran C."/>
            <person name="Liu Y."/>
            <person name="Zhang J."/>
            <person name="Feng J."/>
            <person name="Wang M."/>
            <person name="Wang M."/>
            <person name="Wang L."/>
            <person name="Yao B."/>
        </authorList>
    </citation>
    <scope>NUCLEOTIDE SEQUENCE [LARGE SCALE GENOMIC DNA]</scope>
    <source>
        <strain evidence="1">Wuqing</strain>
    </source>
</reference>